<sequence>MKYMIGIDAGGTSVKGKAFDKQGQELWICQAGFGNLVMDYPRAKTHLKQVVAQIQKELGRENCQGLVLGIAGLEASPHQEDLKAMFVGEYPVYLLNDGQLALYAALQGEEGILAIAGTGSIVLGYFNNEMTRVGGWGQLLGDEGSAYSIGIHLLKSVLNRYDKACLYSQLEVSLLAEKVWQDVFDLSKWVYQATKDQIADLARLVADHADKGDAQAEALLYHAGLEIAEQIIVLLNRYEITSSVDFKVYLAGSLVQKNDQVFESVCQQLETYNPRLKVQRLEEENVKGAYYYFVHKEREQI</sequence>
<proteinExistence type="predicted"/>
<gene>
    <name evidence="2" type="ORF">HZY91_02320</name>
</gene>
<comment type="caution">
    <text evidence="2">The sequence shown here is derived from an EMBL/GenBank/DDBJ whole genome shotgun (WGS) entry which is preliminary data.</text>
</comment>
<evidence type="ECO:0000313" key="2">
    <source>
        <dbReference type="EMBL" id="MBG9985726.1"/>
    </source>
</evidence>
<reference evidence="2 3" key="1">
    <citation type="submission" date="2020-07" db="EMBL/GenBank/DDBJ databases">
        <title>Facklamia lactis sp. nov., isolated from raw milk.</title>
        <authorList>
            <person name="Doll E.V."/>
            <person name="Huptas C."/>
            <person name="Staib L."/>
            <person name="Wenning M."/>
            <person name="Scherer S."/>
        </authorList>
    </citation>
    <scope>NUCLEOTIDE SEQUENCE [LARGE SCALE GENOMIC DNA]</scope>
    <source>
        <strain evidence="2 3">DSM 111018</strain>
    </source>
</reference>
<dbReference type="EMBL" id="JACBXQ010000001">
    <property type="protein sequence ID" value="MBG9985726.1"/>
    <property type="molecule type" value="Genomic_DNA"/>
</dbReference>
<dbReference type="SUPFAM" id="SSF53067">
    <property type="entry name" value="Actin-like ATPase domain"/>
    <property type="match status" value="2"/>
</dbReference>
<organism evidence="2 3">
    <name type="scientific">Facklamia lactis</name>
    <dbReference type="NCBI Taxonomy" id="2749967"/>
    <lineage>
        <taxon>Bacteria</taxon>
        <taxon>Bacillati</taxon>
        <taxon>Bacillota</taxon>
        <taxon>Bacilli</taxon>
        <taxon>Lactobacillales</taxon>
        <taxon>Aerococcaceae</taxon>
        <taxon>Facklamia</taxon>
    </lineage>
</organism>
<dbReference type="Proteomes" id="UP000721415">
    <property type="component" value="Unassembled WGS sequence"/>
</dbReference>
<dbReference type="InterPro" id="IPR052519">
    <property type="entry name" value="Euk-type_GlcNAc_Kinase"/>
</dbReference>
<dbReference type="PANTHER" id="PTHR43190:SF3">
    <property type="entry name" value="N-ACETYL-D-GLUCOSAMINE KINASE"/>
    <property type="match status" value="1"/>
</dbReference>
<dbReference type="Gene3D" id="3.30.420.40">
    <property type="match status" value="2"/>
</dbReference>
<evidence type="ECO:0000259" key="1">
    <source>
        <dbReference type="Pfam" id="PF01869"/>
    </source>
</evidence>
<dbReference type="Pfam" id="PF01869">
    <property type="entry name" value="BcrAD_BadFG"/>
    <property type="match status" value="1"/>
</dbReference>
<evidence type="ECO:0000313" key="3">
    <source>
        <dbReference type="Proteomes" id="UP000721415"/>
    </source>
</evidence>
<protein>
    <recommendedName>
        <fullName evidence="1">ATPase BadF/BadG/BcrA/BcrD type domain-containing protein</fullName>
    </recommendedName>
</protein>
<keyword evidence="3" id="KW-1185">Reference proteome</keyword>
<dbReference type="CDD" id="cd24007">
    <property type="entry name" value="ASKHA_NBD_eukNAGK-like"/>
    <property type="match status" value="1"/>
</dbReference>
<feature type="domain" description="ATPase BadF/BadG/BcrA/BcrD type" evidence="1">
    <location>
        <begin position="5"/>
        <end position="278"/>
    </location>
</feature>
<dbReference type="PANTHER" id="PTHR43190">
    <property type="entry name" value="N-ACETYL-D-GLUCOSAMINE KINASE"/>
    <property type="match status" value="1"/>
</dbReference>
<name>A0ABS0LQT1_9LACT</name>
<dbReference type="InterPro" id="IPR043129">
    <property type="entry name" value="ATPase_NBD"/>
</dbReference>
<accession>A0ABS0LQT1</accession>
<dbReference type="InterPro" id="IPR002731">
    <property type="entry name" value="ATPase_BadF"/>
</dbReference>